<proteinExistence type="predicted"/>
<organism evidence="3 4">
    <name type="scientific">Catellatospora chokoriensis</name>
    <dbReference type="NCBI Taxonomy" id="310353"/>
    <lineage>
        <taxon>Bacteria</taxon>
        <taxon>Bacillati</taxon>
        <taxon>Actinomycetota</taxon>
        <taxon>Actinomycetes</taxon>
        <taxon>Micromonosporales</taxon>
        <taxon>Micromonosporaceae</taxon>
        <taxon>Catellatospora</taxon>
    </lineage>
</organism>
<dbReference type="CDD" id="cd06257">
    <property type="entry name" value="DnaJ"/>
    <property type="match status" value="1"/>
</dbReference>
<feature type="region of interest" description="Disordered" evidence="1">
    <location>
        <begin position="71"/>
        <end position="92"/>
    </location>
</feature>
<dbReference type="PROSITE" id="PS50076">
    <property type="entry name" value="DNAJ_2"/>
    <property type="match status" value="1"/>
</dbReference>
<protein>
    <recommendedName>
        <fullName evidence="2">J domain-containing protein</fullName>
    </recommendedName>
</protein>
<reference evidence="3 4" key="1">
    <citation type="submission" date="2021-01" db="EMBL/GenBank/DDBJ databases">
        <title>Whole genome shotgun sequence of Catellatospora chokoriensis NBRC 107358.</title>
        <authorList>
            <person name="Komaki H."/>
            <person name="Tamura T."/>
        </authorList>
    </citation>
    <scope>NUCLEOTIDE SEQUENCE [LARGE SCALE GENOMIC DNA]</scope>
    <source>
        <strain evidence="3 4">NBRC 107358</strain>
    </source>
</reference>
<evidence type="ECO:0000313" key="3">
    <source>
        <dbReference type="EMBL" id="GIF94638.1"/>
    </source>
</evidence>
<dbReference type="RefSeq" id="WP_144121014.1">
    <property type="nucleotide sequence ID" value="NZ_BAAALB010000041.1"/>
</dbReference>
<feature type="domain" description="J" evidence="2">
    <location>
        <begin position="6"/>
        <end position="70"/>
    </location>
</feature>
<evidence type="ECO:0000313" key="4">
    <source>
        <dbReference type="Proteomes" id="UP000619293"/>
    </source>
</evidence>
<dbReference type="PANTHER" id="PTHR43096">
    <property type="entry name" value="DNAJ HOMOLOG 1, MITOCHONDRIAL-RELATED"/>
    <property type="match status" value="1"/>
</dbReference>
<dbReference type="PROSITE" id="PS00636">
    <property type="entry name" value="DNAJ_1"/>
    <property type="match status" value="1"/>
</dbReference>
<dbReference type="Proteomes" id="UP000619293">
    <property type="component" value="Unassembled WGS sequence"/>
</dbReference>
<comment type="caution">
    <text evidence="3">The sequence shown here is derived from an EMBL/GenBank/DDBJ whole genome shotgun (WGS) entry which is preliminary data.</text>
</comment>
<dbReference type="InterPro" id="IPR001623">
    <property type="entry name" value="DnaJ_domain"/>
</dbReference>
<dbReference type="InterPro" id="IPR036869">
    <property type="entry name" value="J_dom_sf"/>
</dbReference>
<evidence type="ECO:0000256" key="1">
    <source>
        <dbReference type="SAM" id="MobiDB-lite"/>
    </source>
</evidence>
<dbReference type="Gene3D" id="1.10.287.110">
    <property type="entry name" value="DnaJ domain"/>
    <property type="match status" value="1"/>
</dbReference>
<sequence>MPLRPDHYQVLQIGQRASMDDIRRAYHRLARHLHPDVTADPAAHERFRAASEAYEVLSDPARRSRYDRTVAEPAPGMADGPPGASAVEHGGRAERRPWDDIAALWSGQRPAVCVPVDLTPAQTRSGARRLICLRTRDRVVTWEVAVPPGVADGQRLRLAGVRAVDSLGRDADVFVVVHLTRGLSW</sequence>
<dbReference type="GO" id="GO:0005737">
    <property type="term" value="C:cytoplasm"/>
    <property type="evidence" value="ECO:0007669"/>
    <property type="project" value="TreeGrafter"/>
</dbReference>
<feature type="compositionally biased region" description="Low complexity" evidence="1">
    <location>
        <begin position="71"/>
        <end position="86"/>
    </location>
</feature>
<keyword evidence="4" id="KW-1185">Reference proteome</keyword>
<dbReference type="PRINTS" id="PR00625">
    <property type="entry name" value="JDOMAIN"/>
</dbReference>
<dbReference type="SMART" id="SM00271">
    <property type="entry name" value="DnaJ"/>
    <property type="match status" value="1"/>
</dbReference>
<gene>
    <name evidence="3" type="ORF">Cch02nite_80820</name>
</gene>
<dbReference type="EMBL" id="BONG01000108">
    <property type="protein sequence ID" value="GIF94638.1"/>
    <property type="molecule type" value="Genomic_DNA"/>
</dbReference>
<evidence type="ECO:0000259" key="2">
    <source>
        <dbReference type="PROSITE" id="PS50076"/>
    </source>
</evidence>
<dbReference type="AlphaFoldDB" id="A0A8J3KD94"/>
<name>A0A8J3KD94_9ACTN</name>
<dbReference type="InterPro" id="IPR018253">
    <property type="entry name" value="DnaJ_domain_CS"/>
</dbReference>
<dbReference type="GO" id="GO:0051082">
    <property type="term" value="F:unfolded protein binding"/>
    <property type="evidence" value="ECO:0007669"/>
    <property type="project" value="TreeGrafter"/>
</dbReference>
<dbReference type="PANTHER" id="PTHR43096:SF48">
    <property type="entry name" value="CHAPERONE PROTEIN DNAJ"/>
    <property type="match status" value="1"/>
</dbReference>
<dbReference type="Pfam" id="PF00226">
    <property type="entry name" value="DnaJ"/>
    <property type="match status" value="1"/>
</dbReference>
<accession>A0A8J3KD94</accession>
<dbReference type="SUPFAM" id="SSF46565">
    <property type="entry name" value="Chaperone J-domain"/>
    <property type="match status" value="1"/>
</dbReference>
<dbReference type="GO" id="GO:0042026">
    <property type="term" value="P:protein refolding"/>
    <property type="evidence" value="ECO:0007669"/>
    <property type="project" value="TreeGrafter"/>
</dbReference>